<accession>A0A930Y9E8</accession>
<dbReference type="InterPro" id="IPR050660">
    <property type="entry name" value="NEK_Ser/Thr_kinase"/>
</dbReference>
<dbReference type="GO" id="GO:0004674">
    <property type="term" value="F:protein serine/threonine kinase activity"/>
    <property type="evidence" value="ECO:0007669"/>
    <property type="project" value="UniProtKB-KW"/>
</dbReference>
<keyword evidence="9" id="KW-0812">Transmembrane</keyword>
<dbReference type="PROSITE" id="PS50011">
    <property type="entry name" value="PROTEIN_KINASE_DOM"/>
    <property type="match status" value="1"/>
</dbReference>
<dbReference type="Gene3D" id="3.30.200.20">
    <property type="entry name" value="Phosphorylase Kinase, domain 1"/>
    <property type="match status" value="1"/>
</dbReference>
<dbReference type="PROSITE" id="PS00107">
    <property type="entry name" value="PROTEIN_KINASE_ATP"/>
    <property type="match status" value="1"/>
</dbReference>
<feature type="domain" description="Protein kinase" evidence="10">
    <location>
        <begin position="13"/>
        <end position="274"/>
    </location>
</feature>
<dbReference type="AlphaFoldDB" id="A0A930Y9E8"/>
<dbReference type="InterPro" id="IPR017441">
    <property type="entry name" value="Protein_kinase_ATP_BS"/>
</dbReference>
<protein>
    <recommendedName>
        <fullName evidence="2">non-specific serine/threonine protein kinase</fullName>
        <ecNumber evidence="2">2.7.11.1</ecNumber>
    </recommendedName>
</protein>
<dbReference type="InterPro" id="IPR008271">
    <property type="entry name" value="Ser/Thr_kinase_AS"/>
</dbReference>
<dbReference type="Proteomes" id="UP000656804">
    <property type="component" value="Unassembled WGS sequence"/>
</dbReference>
<evidence type="ECO:0000256" key="4">
    <source>
        <dbReference type="ARBA" id="ARBA00022741"/>
    </source>
</evidence>
<comment type="similarity">
    <text evidence="1">Belongs to the protein kinase superfamily. NEK Ser/Thr protein kinase family. NIMA subfamily.</text>
</comment>
<dbReference type="SUPFAM" id="SSF56112">
    <property type="entry name" value="Protein kinase-like (PK-like)"/>
    <property type="match status" value="1"/>
</dbReference>
<evidence type="ECO:0000256" key="9">
    <source>
        <dbReference type="SAM" id="Phobius"/>
    </source>
</evidence>
<dbReference type="PANTHER" id="PTHR43671">
    <property type="entry name" value="SERINE/THREONINE-PROTEIN KINASE NEK"/>
    <property type="match status" value="1"/>
</dbReference>
<comment type="caution">
    <text evidence="11">The sequence shown here is derived from an EMBL/GenBank/DDBJ whole genome shotgun (WGS) entry which is preliminary data.</text>
</comment>
<dbReference type="EC" id="2.7.11.1" evidence="2"/>
<organism evidence="11 12">
    <name type="scientific">Nocardioides acrostichi</name>
    <dbReference type="NCBI Taxonomy" id="2784339"/>
    <lineage>
        <taxon>Bacteria</taxon>
        <taxon>Bacillati</taxon>
        <taxon>Actinomycetota</taxon>
        <taxon>Actinomycetes</taxon>
        <taxon>Propionibacteriales</taxon>
        <taxon>Nocardioidaceae</taxon>
        <taxon>Nocardioides</taxon>
    </lineage>
</organism>
<dbReference type="PANTHER" id="PTHR43671:SF13">
    <property type="entry name" value="SERINE_THREONINE-PROTEIN KINASE NEK2"/>
    <property type="match status" value="1"/>
</dbReference>
<dbReference type="Pfam" id="PF00069">
    <property type="entry name" value="Pkinase"/>
    <property type="match status" value="1"/>
</dbReference>
<reference evidence="11" key="1">
    <citation type="submission" date="2020-11" db="EMBL/GenBank/DDBJ databases">
        <title>Nocardioides sp. CBS4Y-1, whole genome shotgun sequence.</title>
        <authorList>
            <person name="Tuo L."/>
        </authorList>
    </citation>
    <scope>NUCLEOTIDE SEQUENCE</scope>
    <source>
        <strain evidence="11">CBS4Y-1</strain>
    </source>
</reference>
<evidence type="ECO:0000256" key="3">
    <source>
        <dbReference type="ARBA" id="ARBA00022679"/>
    </source>
</evidence>
<keyword evidence="5 11" id="KW-0418">Kinase</keyword>
<evidence type="ECO:0000256" key="6">
    <source>
        <dbReference type="ARBA" id="ARBA00022840"/>
    </source>
</evidence>
<keyword evidence="4 7" id="KW-0547">Nucleotide-binding</keyword>
<keyword evidence="11" id="KW-0723">Serine/threonine-protein kinase</keyword>
<dbReference type="Gene3D" id="1.10.510.10">
    <property type="entry name" value="Transferase(Phosphotransferase) domain 1"/>
    <property type="match status" value="1"/>
</dbReference>
<feature type="binding site" evidence="7">
    <location>
        <position position="42"/>
    </location>
    <ligand>
        <name>ATP</name>
        <dbReference type="ChEBI" id="CHEBI:30616"/>
    </ligand>
</feature>
<keyword evidence="9" id="KW-0472">Membrane</keyword>
<dbReference type="InterPro" id="IPR011009">
    <property type="entry name" value="Kinase-like_dom_sf"/>
</dbReference>
<dbReference type="GO" id="GO:0005524">
    <property type="term" value="F:ATP binding"/>
    <property type="evidence" value="ECO:0007669"/>
    <property type="project" value="UniProtKB-UniRule"/>
</dbReference>
<dbReference type="InterPro" id="IPR000719">
    <property type="entry name" value="Prot_kinase_dom"/>
</dbReference>
<evidence type="ECO:0000256" key="2">
    <source>
        <dbReference type="ARBA" id="ARBA00012513"/>
    </source>
</evidence>
<proteinExistence type="inferred from homology"/>
<evidence type="ECO:0000256" key="5">
    <source>
        <dbReference type="ARBA" id="ARBA00022777"/>
    </source>
</evidence>
<evidence type="ECO:0000256" key="8">
    <source>
        <dbReference type="SAM" id="MobiDB-lite"/>
    </source>
</evidence>
<dbReference type="PROSITE" id="PS00108">
    <property type="entry name" value="PROTEIN_KINASE_ST"/>
    <property type="match status" value="1"/>
</dbReference>
<feature type="transmembrane region" description="Helical" evidence="9">
    <location>
        <begin position="379"/>
        <end position="403"/>
    </location>
</feature>
<sequence>MTLESRRALGSRYELAERLGSGAMGEVWRTWDRTGETWVAAKRLRTELTQDPEIVTRFVQERSILISLDHPNILSVRDLVVEGDDLAIVMDLVEGPSLGDYLRQRGTLAAREAVEVACAVLDALVAAHASGCLHRDVKPDNVLLPSTTDLTTAKLSDFGIARLAQESTVQATGLLGTPGYMPPELFSAGSFGAASDVYAAGVLLYELLGGRTPFSGSGTAHTVGFRHVTAAPPPLPVPTPLWNLIAGMLAKDPASRLSAAATARGLRELPESALGGEPLAVQTAPATFETVASAASGAAAGEAVRVSVQPADVDPGATNLRGVPVEAPPMADVGEVRAFVPGAAAPSADETNLGRPERTHEAPRLRAEVVAPQERKRRLWPWVAGTVAALLVITGGLFFAGVIGGGKDDPVAEEQATQTGEQPTAAEGQDVDYDSGLRAQVSADYASDGDGVALTWNLDSGRDVLDGDLMLVLPGFGAEGSGSDCPNVTWSGDLVDQPSRISAMTDGYDAGCAWGIDPGRLDGQADIDATVYVDLSGADDPAGALSDYVGQVDDATQAGLESVDQGFDFAIQRLQGISISAPNVTRDASTVPVRYQVSASWVGNKARGDTLLMKSPSAEDPTRAVEAVAGSLDDVKVEVCSAGRVSGFNVVVFQPNTGCELSIQMGEFTAETSFDVLTTGS</sequence>
<evidence type="ECO:0000259" key="10">
    <source>
        <dbReference type="PROSITE" id="PS50011"/>
    </source>
</evidence>
<name>A0A930Y9E8_9ACTN</name>
<dbReference type="EMBL" id="JADIVZ010000001">
    <property type="protein sequence ID" value="MBF4160283.1"/>
    <property type="molecule type" value="Genomic_DNA"/>
</dbReference>
<keyword evidence="6 7" id="KW-0067">ATP-binding</keyword>
<keyword evidence="9" id="KW-1133">Transmembrane helix</keyword>
<evidence type="ECO:0000313" key="12">
    <source>
        <dbReference type="Proteomes" id="UP000656804"/>
    </source>
</evidence>
<keyword evidence="3" id="KW-0808">Transferase</keyword>
<keyword evidence="12" id="KW-1185">Reference proteome</keyword>
<feature type="region of interest" description="Disordered" evidence="8">
    <location>
        <begin position="410"/>
        <end position="431"/>
    </location>
</feature>
<evidence type="ECO:0000313" key="11">
    <source>
        <dbReference type="EMBL" id="MBF4160283.1"/>
    </source>
</evidence>
<evidence type="ECO:0000256" key="7">
    <source>
        <dbReference type="PROSITE-ProRule" id="PRU10141"/>
    </source>
</evidence>
<gene>
    <name evidence="11" type="ORF">ISG29_01175</name>
</gene>
<dbReference type="CDD" id="cd14014">
    <property type="entry name" value="STKc_PknB_like"/>
    <property type="match status" value="1"/>
</dbReference>
<evidence type="ECO:0000256" key="1">
    <source>
        <dbReference type="ARBA" id="ARBA00010886"/>
    </source>
</evidence>
<dbReference type="RefSeq" id="WP_194501535.1">
    <property type="nucleotide sequence ID" value="NZ_JADIVZ010000001.1"/>
</dbReference>
<dbReference type="SMART" id="SM00220">
    <property type="entry name" value="S_TKc"/>
    <property type="match status" value="1"/>
</dbReference>